<name>A0ABR0CWY9_9LAMI</name>
<dbReference type="InterPro" id="IPR044730">
    <property type="entry name" value="RNase_H-like_dom_plant"/>
</dbReference>
<evidence type="ECO:0000256" key="1">
    <source>
        <dbReference type="SAM" id="MobiDB-lite"/>
    </source>
</evidence>
<keyword evidence="4" id="KW-1185">Reference proteome</keyword>
<gene>
    <name evidence="3" type="ORF">RD792_011700</name>
</gene>
<feature type="compositionally biased region" description="Basic and acidic residues" evidence="1">
    <location>
        <begin position="26"/>
        <end position="37"/>
    </location>
</feature>
<reference evidence="3 4" key="1">
    <citation type="journal article" date="2023" name="bioRxiv">
        <title>Genome report: Whole genome sequence and annotation of Penstemon davidsonii.</title>
        <authorList>
            <person name="Ostevik K.L."/>
            <person name="Alabady M."/>
            <person name="Zhang M."/>
            <person name="Rausher M.D."/>
        </authorList>
    </citation>
    <scope>NUCLEOTIDE SEQUENCE [LARGE SCALE GENOMIC DNA]</scope>
    <source>
        <strain evidence="3">DNT005</strain>
        <tissue evidence="3">Whole leaf</tissue>
    </source>
</reference>
<dbReference type="InterPro" id="IPR002156">
    <property type="entry name" value="RNaseH_domain"/>
</dbReference>
<dbReference type="SUPFAM" id="SSF53098">
    <property type="entry name" value="Ribonuclease H-like"/>
    <property type="match status" value="1"/>
</dbReference>
<dbReference type="Pfam" id="PF03372">
    <property type="entry name" value="Exo_endo_phos"/>
    <property type="match status" value="1"/>
</dbReference>
<feature type="non-terminal residue" evidence="3">
    <location>
        <position position="889"/>
    </location>
</feature>
<dbReference type="PANTHER" id="PTHR47723">
    <property type="entry name" value="OS05G0353850 PROTEIN"/>
    <property type="match status" value="1"/>
</dbReference>
<dbReference type="Gene3D" id="3.30.420.10">
    <property type="entry name" value="Ribonuclease H-like superfamily/Ribonuclease H"/>
    <property type="match status" value="1"/>
</dbReference>
<feature type="region of interest" description="Disordered" evidence="1">
    <location>
        <begin position="185"/>
        <end position="227"/>
    </location>
</feature>
<dbReference type="SUPFAM" id="SSF56219">
    <property type="entry name" value="DNase I-like"/>
    <property type="match status" value="1"/>
</dbReference>
<feature type="region of interest" description="Disordered" evidence="1">
    <location>
        <begin position="23"/>
        <end position="78"/>
    </location>
</feature>
<dbReference type="InterPro" id="IPR053151">
    <property type="entry name" value="RNase_H-like"/>
</dbReference>
<dbReference type="PANTHER" id="PTHR47723:SF19">
    <property type="entry name" value="POLYNUCLEOTIDYL TRANSFERASE, RIBONUCLEASE H-LIKE SUPERFAMILY PROTEIN"/>
    <property type="match status" value="1"/>
</dbReference>
<evidence type="ECO:0000313" key="4">
    <source>
        <dbReference type="Proteomes" id="UP001291926"/>
    </source>
</evidence>
<proteinExistence type="predicted"/>
<dbReference type="InterPro" id="IPR036691">
    <property type="entry name" value="Endo/exonu/phosph_ase_sf"/>
</dbReference>
<dbReference type="Pfam" id="PF13456">
    <property type="entry name" value="RVT_3"/>
    <property type="match status" value="1"/>
</dbReference>
<dbReference type="Gene3D" id="3.60.10.10">
    <property type="entry name" value="Endonuclease/exonuclease/phosphatase"/>
    <property type="match status" value="1"/>
</dbReference>
<evidence type="ECO:0000313" key="3">
    <source>
        <dbReference type="EMBL" id="KAK4480848.1"/>
    </source>
</evidence>
<dbReference type="InterPro" id="IPR005135">
    <property type="entry name" value="Endo/exonuclease/phosphatase"/>
</dbReference>
<feature type="domain" description="RNase H type-1" evidence="2">
    <location>
        <begin position="738"/>
        <end position="868"/>
    </location>
</feature>
<accession>A0ABR0CWY9</accession>
<dbReference type="PROSITE" id="PS50879">
    <property type="entry name" value="RNASE_H_1"/>
    <property type="match status" value="1"/>
</dbReference>
<dbReference type="InterPro" id="IPR036397">
    <property type="entry name" value="RNaseH_sf"/>
</dbReference>
<dbReference type="Proteomes" id="UP001291926">
    <property type="component" value="Unassembled WGS sequence"/>
</dbReference>
<protein>
    <recommendedName>
        <fullName evidence="2">RNase H type-1 domain-containing protein</fullName>
    </recommendedName>
</protein>
<dbReference type="EMBL" id="JAYDYQ010002685">
    <property type="protein sequence ID" value="KAK4480848.1"/>
    <property type="molecule type" value="Genomic_DNA"/>
</dbReference>
<dbReference type="InterPro" id="IPR012337">
    <property type="entry name" value="RNaseH-like_sf"/>
</dbReference>
<organism evidence="3 4">
    <name type="scientific">Penstemon davidsonii</name>
    <dbReference type="NCBI Taxonomy" id="160366"/>
    <lineage>
        <taxon>Eukaryota</taxon>
        <taxon>Viridiplantae</taxon>
        <taxon>Streptophyta</taxon>
        <taxon>Embryophyta</taxon>
        <taxon>Tracheophyta</taxon>
        <taxon>Spermatophyta</taxon>
        <taxon>Magnoliopsida</taxon>
        <taxon>eudicotyledons</taxon>
        <taxon>Gunneridae</taxon>
        <taxon>Pentapetalae</taxon>
        <taxon>asterids</taxon>
        <taxon>lamiids</taxon>
        <taxon>Lamiales</taxon>
        <taxon>Plantaginaceae</taxon>
        <taxon>Cheloneae</taxon>
        <taxon>Penstemon</taxon>
    </lineage>
</organism>
<sequence>MTTINHNRFTDLALLDETTPVTIGEKSQEHEKLKETTQARVGQHSKNWKLKKPTLGEENHAGTNLGKEGKQNKKLQQNGNMSGDIILSHVSGSMNGTVDSIGPLKGGSDLVGRNTNESVQIDLMEEGPGCKVSGIGDVYGPNSVDMGLEDKNNITLDNKAFLKSDPITLNPTDQSPLGKSFQILASKPSKITPTSNKNDKNGDGLSEENSDGLTDSGGGSIHKGDQRIGLEFQNGNEYQLMGKREAELNPADHCGPTIGNHGGTGNENFRNNFRELVVVHSPDIVFLLETRVAEERAISISTRLGFSGVCRAPTVGGSGGIWMLWRREEVKVEVIDMDQQAIHAIIAPKLGQDWLCSGVYAKPNPSERESFWNKLETLSTTNSLPWLVTGDFNEVANISEKRGRRLASAARCRRFKEMMDTCGFMDLGYRGPKFTWFNSSNGLACVRERLDRSIANVAWQECFPESLVLHLPRTHSDHHPLLTLCNGLDRPRARRPFRFELAWFTDPQCKEIVEQVWNSTNSIYEAIDQLPKMLKEWNKCSFGNIFFKKRRILARLNGIQKRLCCEENQYLSDLEDELIREYNLILKQEELLWFQKSRVKWLVEGDRNTKFYHMTTVCRRRNNKVVALKIDGEWQTDDAILRDHVRGYFLQLFQQHNMNESAPWAVKDPLCNLVEGDIRGEETDWSVAEILGNDGQWLVEKIKTKLPPVAIEAIHNTPIPWQRDKEDKIIWGDWVKPDKGWFKVNTDESVLVEKKSAAAGGVIRDDEGVWIRGFSRNLGDVTITVAELLAAREGLSLAWERRLPCIILELDSEVVVKLIRHADTSQHPLGAVIEDCRRLLGMPWESKIVHTKRSGNACADALAKLGHSIGREGHSWDSPPHEVLQIFLG</sequence>
<comment type="caution">
    <text evidence="3">The sequence shown here is derived from an EMBL/GenBank/DDBJ whole genome shotgun (WGS) entry which is preliminary data.</text>
</comment>
<evidence type="ECO:0000259" key="2">
    <source>
        <dbReference type="PROSITE" id="PS50879"/>
    </source>
</evidence>
<dbReference type="CDD" id="cd06222">
    <property type="entry name" value="RNase_H_like"/>
    <property type="match status" value="1"/>
</dbReference>